<evidence type="ECO:0000313" key="2">
    <source>
        <dbReference type="EMBL" id="KAF6018988.1"/>
    </source>
</evidence>
<reference evidence="2" key="1">
    <citation type="submission" date="2020-06" db="EMBL/GenBank/DDBJ databases">
        <title>Draft genome of Bugula neritina, a colonial animal packing powerful symbionts and potential medicines.</title>
        <authorList>
            <person name="Rayko M."/>
        </authorList>
    </citation>
    <scope>NUCLEOTIDE SEQUENCE [LARGE SCALE GENOMIC DNA]</scope>
    <source>
        <strain evidence="2">Kwan_BN1</strain>
    </source>
</reference>
<feature type="region of interest" description="Disordered" evidence="1">
    <location>
        <begin position="261"/>
        <end position="345"/>
    </location>
</feature>
<dbReference type="Proteomes" id="UP000593567">
    <property type="component" value="Unassembled WGS sequence"/>
</dbReference>
<dbReference type="EMBL" id="VXIV02003261">
    <property type="protein sequence ID" value="KAF6018988.1"/>
    <property type="molecule type" value="Genomic_DNA"/>
</dbReference>
<protein>
    <submittedName>
        <fullName evidence="2">Uncharacterized protein</fullName>
    </submittedName>
</protein>
<keyword evidence="3" id="KW-1185">Reference proteome</keyword>
<dbReference type="PANTHER" id="PTHR14454">
    <property type="entry name" value="GRB2-ASSOCIATED AND REGULATOR OF MAPK PROTEIN FAMILY MEMBER"/>
    <property type="match status" value="1"/>
</dbReference>
<dbReference type="InterPro" id="IPR052281">
    <property type="entry name" value="GAREM"/>
</dbReference>
<feature type="compositionally biased region" description="Polar residues" evidence="1">
    <location>
        <begin position="128"/>
        <end position="142"/>
    </location>
</feature>
<dbReference type="AlphaFoldDB" id="A0A7J7J0J6"/>
<dbReference type="Gene3D" id="1.10.150.50">
    <property type="entry name" value="Transcription Factor, Ets-1"/>
    <property type="match status" value="1"/>
</dbReference>
<dbReference type="PANTHER" id="PTHR14454:SF11">
    <property type="entry name" value="SERRANO, ISOFORM F"/>
    <property type="match status" value="1"/>
</dbReference>
<accession>A0A7J7J0J6</accession>
<dbReference type="OrthoDB" id="6091297at2759"/>
<dbReference type="InterPro" id="IPR013761">
    <property type="entry name" value="SAM/pointed_sf"/>
</dbReference>
<feature type="compositionally biased region" description="Basic and acidic residues" evidence="1">
    <location>
        <begin position="172"/>
        <end position="182"/>
    </location>
</feature>
<evidence type="ECO:0000256" key="1">
    <source>
        <dbReference type="SAM" id="MobiDB-lite"/>
    </source>
</evidence>
<name>A0A7J7J0J6_BUGNE</name>
<organism evidence="2 3">
    <name type="scientific">Bugula neritina</name>
    <name type="common">Brown bryozoan</name>
    <name type="synonym">Sertularia neritina</name>
    <dbReference type="NCBI Taxonomy" id="10212"/>
    <lineage>
        <taxon>Eukaryota</taxon>
        <taxon>Metazoa</taxon>
        <taxon>Spiralia</taxon>
        <taxon>Lophotrochozoa</taxon>
        <taxon>Bryozoa</taxon>
        <taxon>Gymnolaemata</taxon>
        <taxon>Cheilostomatida</taxon>
        <taxon>Flustrina</taxon>
        <taxon>Buguloidea</taxon>
        <taxon>Bugulidae</taxon>
        <taxon>Bugula</taxon>
    </lineage>
</organism>
<evidence type="ECO:0000313" key="3">
    <source>
        <dbReference type="Proteomes" id="UP000593567"/>
    </source>
</evidence>
<feature type="region of interest" description="Disordered" evidence="1">
    <location>
        <begin position="104"/>
        <end position="187"/>
    </location>
</feature>
<sequence length="477" mass="53164">MPVEIFSYLVLEHGKINAKETVECDKLNCNLRVSMRSAVSFQCLDGEDRVGNYANVTVLPSRNVSDSNLTGVGGTQLNGEMRGQPMVVHSRSNSEQLFLGEDQPLLGEGSVCPPTKHSKRHNVHGDRTPNSQRRGMSTPSTPESRRKKSEAPTWTEKISISLENLKRTFRKGGSEERERNRIGDGSQLADSFENLSVAEGIESMESSSNYENVQLVASQLNKPAGKTKPILKQPPSGIPPSKCSQIKELWTPPCSPDYRDHTTPYSQHSTLHTGYGQCNNSNSNEVNPHSRPSSAFQYNLPQGADSKPPPPHPSTAFNWHHNEPSKLHKSPKATPRQSKEPITSSNGLYVNIGNISPPLARCSIVNETAFNPPSRCSGYSSESRGSSENDLIHYQLETIKSVDMIPEDLTTLSVPGLSDCLFLFELPNVAHKFRQNQIDGQFFMMMSDHMFRDDAFNFSEFELLKLKKLRDGWRPRL</sequence>
<feature type="compositionally biased region" description="Polar residues" evidence="1">
    <location>
        <begin position="263"/>
        <end position="300"/>
    </location>
</feature>
<proteinExistence type="predicted"/>
<gene>
    <name evidence="2" type="ORF">EB796_022705</name>
</gene>
<comment type="caution">
    <text evidence="2">The sequence shown here is derived from an EMBL/GenBank/DDBJ whole genome shotgun (WGS) entry which is preliminary data.</text>
</comment>